<proteinExistence type="predicted"/>
<sequence>MINSIKDELELYESSNDEKHLYAIEKLVQLLKGENSSTTNEPSIRKKDAQPLKKRTLDDTYIAESSHSSTSIFDF</sequence>
<dbReference type="EMBL" id="JACHHF010000004">
    <property type="protein sequence ID" value="MBB5175942.1"/>
    <property type="molecule type" value="Genomic_DNA"/>
</dbReference>
<organism evidence="1 2">
    <name type="scientific">Nosocomiicoccus ampullae</name>
    <dbReference type="NCBI Taxonomy" id="489910"/>
    <lineage>
        <taxon>Bacteria</taxon>
        <taxon>Bacillati</taxon>
        <taxon>Bacillota</taxon>
        <taxon>Bacilli</taxon>
        <taxon>Bacillales</taxon>
        <taxon>Staphylococcaceae</taxon>
        <taxon>Nosocomiicoccus</taxon>
    </lineage>
</organism>
<gene>
    <name evidence="1" type="ORF">HNQ45_000826</name>
</gene>
<reference evidence="1 2" key="1">
    <citation type="submission" date="2020-08" db="EMBL/GenBank/DDBJ databases">
        <title>Genomic Encyclopedia of Type Strains, Phase IV (KMG-IV): sequencing the most valuable type-strain genomes for metagenomic binning, comparative biology and taxonomic classification.</title>
        <authorList>
            <person name="Goeker M."/>
        </authorList>
    </citation>
    <scope>NUCLEOTIDE SEQUENCE [LARGE SCALE GENOMIC DNA]</scope>
    <source>
        <strain evidence="1 2">DSM 19163</strain>
    </source>
</reference>
<accession>A0A9Q2CZ63</accession>
<evidence type="ECO:0000313" key="1">
    <source>
        <dbReference type="EMBL" id="MBB5175942.1"/>
    </source>
</evidence>
<protein>
    <submittedName>
        <fullName evidence="1">Uncharacterized protein</fullName>
    </submittedName>
</protein>
<keyword evidence="2" id="KW-1185">Reference proteome</keyword>
<evidence type="ECO:0000313" key="2">
    <source>
        <dbReference type="Proteomes" id="UP000579136"/>
    </source>
</evidence>
<name>A0A9Q2CZ63_9STAP</name>
<dbReference type="Proteomes" id="UP000579136">
    <property type="component" value="Unassembled WGS sequence"/>
</dbReference>
<comment type="caution">
    <text evidence="1">The sequence shown here is derived from an EMBL/GenBank/DDBJ whole genome shotgun (WGS) entry which is preliminary data.</text>
</comment>
<dbReference type="AlphaFoldDB" id="A0A9Q2CZ63"/>